<dbReference type="AlphaFoldDB" id="A0A9E3HD68"/>
<keyword evidence="12 18" id="KW-0472">Membrane</keyword>
<evidence type="ECO:0000256" key="3">
    <source>
        <dbReference type="ARBA" id="ARBA00022645"/>
    </source>
</evidence>
<dbReference type="FunFam" id="1.10.3810.10:FF:000003">
    <property type="entry name" value="Penicillin-binding protein 1a"/>
    <property type="match status" value="1"/>
</dbReference>
<feature type="domain" description="Penicillin-binding protein transpeptidase" evidence="19">
    <location>
        <begin position="391"/>
        <end position="642"/>
    </location>
</feature>
<keyword evidence="14" id="KW-0961">Cell wall biogenesis/degradation</keyword>
<evidence type="ECO:0000256" key="2">
    <source>
        <dbReference type="ARBA" id="ARBA00004752"/>
    </source>
</evidence>
<organism evidence="21 22">
    <name type="scientific">Pelatocladus maniniholoensis HA4357-MV3</name>
    <dbReference type="NCBI Taxonomy" id="1117104"/>
    <lineage>
        <taxon>Bacteria</taxon>
        <taxon>Bacillati</taxon>
        <taxon>Cyanobacteriota</taxon>
        <taxon>Cyanophyceae</taxon>
        <taxon>Nostocales</taxon>
        <taxon>Nostocaceae</taxon>
        <taxon>Pelatocladus</taxon>
    </lineage>
</organism>
<dbReference type="NCBIfam" id="TIGR02074">
    <property type="entry name" value="PBP_1a_fam"/>
    <property type="match status" value="1"/>
</dbReference>
<keyword evidence="5" id="KW-0328">Glycosyltransferase</keyword>
<dbReference type="InterPro" id="IPR001264">
    <property type="entry name" value="Glyco_trans_51"/>
</dbReference>
<evidence type="ECO:0000256" key="10">
    <source>
        <dbReference type="ARBA" id="ARBA00022984"/>
    </source>
</evidence>
<evidence type="ECO:0000256" key="12">
    <source>
        <dbReference type="ARBA" id="ARBA00023136"/>
    </source>
</evidence>
<sequence length="818" mass="91814">MAKFTSWFKERTTKSSEPQTEKSGSPAGDPQENEESTNEQNHDENRPLTKLEQAKQILTQVVAKLPGSHKPLYRRYWFWAGLGVSGGVAAICYGVWSIDQTLPDKNELSAVVREQTLTIKAADGTILQQQGEATREQIKLEEIPDKLKKAFIASEDRRFYKHDGIDAQGIVRAVLNNLRSQNVVEGGSSITQQLARILFLKQERTIWRKLKEARLAQKIEDQLSKDQILERYLNLVYLGSGAYGVADAASVYFSKPVHELTLGEMATIAALPPAPNAFSPQVNLASAQQRRNLVLERMYEDGYITTIERDIAVAEKLAVRPSPPKRWQVEAPYFISYVQKELPKYVSPEVLNAGGLTVETSLNLSWQKSAEEAIDKTLRNQGSWEDFKQAALVAIDPRTGVIKAMVGGKDFGKNQFNRVTQAKRQPGSTFKGFVYATAIATGKNPYDGYEDAPLIVDGYEPKNFSESFHGWMNMRDALTKSVNIIAVKVLMNIGFEPTIKLAHDMGIQSELKSVYSLALGSNEVNLLELTSAYGSFATQGLHVEPHGITRILNRQGKVIWRDNFQPKRALDTESAAIMTWMLRNVVNEGTGGAAQLNDRSVAGKTGTTDEARDLWFIGFIPQLVTGVWLGNDDNKPTGGGSSTAAYTWHEFMEKATAGMPVEKFPQRPKLEGRKGTIKAQPIKAKRIINPPAPSGDENSDDSDRRSSRRRRYRRNYEQQQQQQQEQTPRRRRRRYREQQATDDSNSQKSYRRRYRNSESVANNESESSSSQPRRRYRQYSNSSASVTPRLRSTSSASNSSISTPASSWRERLKPSSSQ</sequence>
<feature type="compositionally biased region" description="Low complexity" evidence="17">
    <location>
        <begin position="717"/>
        <end position="726"/>
    </location>
</feature>
<dbReference type="EMBL" id="JAHHHW010000165">
    <property type="protein sequence ID" value="MBW4435378.1"/>
    <property type="molecule type" value="Genomic_DNA"/>
</dbReference>
<dbReference type="GO" id="GO:0006508">
    <property type="term" value="P:proteolysis"/>
    <property type="evidence" value="ECO:0007669"/>
    <property type="project" value="UniProtKB-KW"/>
</dbReference>
<dbReference type="SUPFAM" id="SSF53955">
    <property type="entry name" value="Lysozyme-like"/>
    <property type="match status" value="1"/>
</dbReference>
<feature type="compositionally biased region" description="Basic and acidic residues" evidence="17">
    <location>
        <begin position="808"/>
        <end position="818"/>
    </location>
</feature>
<dbReference type="GO" id="GO:0008360">
    <property type="term" value="P:regulation of cell shape"/>
    <property type="evidence" value="ECO:0007669"/>
    <property type="project" value="UniProtKB-KW"/>
</dbReference>
<dbReference type="GO" id="GO:0009252">
    <property type="term" value="P:peptidoglycan biosynthetic process"/>
    <property type="evidence" value="ECO:0007669"/>
    <property type="project" value="UniProtKB-KW"/>
</dbReference>
<dbReference type="GO" id="GO:0071555">
    <property type="term" value="P:cell wall organization"/>
    <property type="evidence" value="ECO:0007669"/>
    <property type="project" value="UniProtKB-KW"/>
</dbReference>
<keyword evidence="11 18" id="KW-1133">Transmembrane helix</keyword>
<evidence type="ECO:0000259" key="19">
    <source>
        <dbReference type="Pfam" id="PF00905"/>
    </source>
</evidence>
<dbReference type="Pfam" id="PF00905">
    <property type="entry name" value="Transpeptidase"/>
    <property type="match status" value="1"/>
</dbReference>
<evidence type="ECO:0000256" key="1">
    <source>
        <dbReference type="ARBA" id="ARBA00004370"/>
    </source>
</evidence>
<comment type="pathway">
    <text evidence="2">Cell wall biogenesis; peptidoglycan biosynthesis.</text>
</comment>
<evidence type="ECO:0000256" key="6">
    <source>
        <dbReference type="ARBA" id="ARBA00022679"/>
    </source>
</evidence>
<dbReference type="PANTHER" id="PTHR32282">
    <property type="entry name" value="BINDING PROTEIN TRANSPEPTIDASE, PUTATIVE-RELATED"/>
    <property type="match status" value="1"/>
</dbReference>
<dbReference type="GO" id="GO:0008658">
    <property type="term" value="F:penicillin binding"/>
    <property type="evidence" value="ECO:0007669"/>
    <property type="project" value="InterPro"/>
</dbReference>
<evidence type="ECO:0000256" key="9">
    <source>
        <dbReference type="ARBA" id="ARBA00022960"/>
    </source>
</evidence>
<gene>
    <name evidence="21" type="ORF">KME28_27635</name>
</gene>
<dbReference type="Pfam" id="PF00912">
    <property type="entry name" value="Transgly"/>
    <property type="match status" value="1"/>
</dbReference>
<evidence type="ECO:0000256" key="15">
    <source>
        <dbReference type="ARBA" id="ARBA00034000"/>
    </source>
</evidence>
<dbReference type="GO" id="GO:0008955">
    <property type="term" value="F:peptidoglycan glycosyltransferase activity"/>
    <property type="evidence" value="ECO:0007669"/>
    <property type="project" value="UniProtKB-EC"/>
</dbReference>
<evidence type="ECO:0000256" key="4">
    <source>
        <dbReference type="ARBA" id="ARBA00022670"/>
    </source>
</evidence>
<dbReference type="InterPro" id="IPR001460">
    <property type="entry name" value="PCN-bd_Tpept"/>
</dbReference>
<dbReference type="Proteomes" id="UP000813215">
    <property type="component" value="Unassembled WGS sequence"/>
</dbReference>
<evidence type="ECO:0000313" key="21">
    <source>
        <dbReference type="EMBL" id="MBW4435378.1"/>
    </source>
</evidence>
<keyword evidence="4" id="KW-0645">Protease</keyword>
<evidence type="ECO:0000256" key="8">
    <source>
        <dbReference type="ARBA" id="ARBA00022801"/>
    </source>
</evidence>
<keyword evidence="6" id="KW-0808">Transferase</keyword>
<feature type="region of interest" description="Disordered" evidence="17">
    <location>
        <begin position="1"/>
        <end position="47"/>
    </location>
</feature>
<evidence type="ECO:0000256" key="11">
    <source>
        <dbReference type="ARBA" id="ARBA00022989"/>
    </source>
</evidence>
<evidence type="ECO:0000256" key="7">
    <source>
        <dbReference type="ARBA" id="ARBA00022692"/>
    </source>
</evidence>
<keyword evidence="8" id="KW-0378">Hydrolase</keyword>
<evidence type="ECO:0000256" key="17">
    <source>
        <dbReference type="SAM" id="MobiDB-lite"/>
    </source>
</evidence>
<dbReference type="InterPro" id="IPR050396">
    <property type="entry name" value="Glycosyltr_51/Transpeptidase"/>
</dbReference>
<comment type="caution">
    <text evidence="21">The sequence shown here is derived from an EMBL/GenBank/DDBJ whole genome shotgun (WGS) entry which is preliminary data.</text>
</comment>
<comment type="catalytic activity">
    <reaction evidence="15">
        <text>Preferential cleavage: (Ac)2-L-Lys-D-Ala-|-D-Ala. Also transpeptidation of peptidyl-alanyl moieties that are N-acyl substituents of D-alanine.</text>
        <dbReference type="EC" id="3.4.16.4"/>
    </reaction>
</comment>
<evidence type="ECO:0000313" key="22">
    <source>
        <dbReference type="Proteomes" id="UP000813215"/>
    </source>
</evidence>
<dbReference type="InterPro" id="IPR012338">
    <property type="entry name" value="Beta-lactam/transpept-like"/>
</dbReference>
<keyword evidence="10" id="KW-0573">Peptidoglycan synthesis</keyword>
<evidence type="ECO:0000256" key="13">
    <source>
        <dbReference type="ARBA" id="ARBA00023268"/>
    </source>
</evidence>
<proteinExistence type="predicted"/>
<feature type="domain" description="Glycosyl transferase family 51" evidence="20">
    <location>
        <begin position="124"/>
        <end position="298"/>
    </location>
</feature>
<protein>
    <submittedName>
        <fullName evidence="21">Penicillin-binding protein 1A</fullName>
    </submittedName>
</protein>
<dbReference type="SUPFAM" id="SSF56601">
    <property type="entry name" value="beta-lactamase/transpeptidase-like"/>
    <property type="match status" value="1"/>
</dbReference>
<name>A0A9E3HD68_9NOST</name>
<dbReference type="GO" id="GO:0016020">
    <property type="term" value="C:membrane"/>
    <property type="evidence" value="ECO:0007669"/>
    <property type="project" value="UniProtKB-SubCell"/>
</dbReference>
<reference evidence="21" key="1">
    <citation type="submission" date="2021-05" db="EMBL/GenBank/DDBJ databases">
        <authorList>
            <person name="Pietrasiak N."/>
            <person name="Ward R."/>
            <person name="Stajich J.E."/>
            <person name="Kurbessoian T."/>
        </authorList>
    </citation>
    <scope>NUCLEOTIDE SEQUENCE</scope>
    <source>
        <strain evidence="21">HA4357-MV3</strain>
    </source>
</reference>
<dbReference type="Gene3D" id="1.10.3810.10">
    <property type="entry name" value="Biosynthetic peptidoglycan transglycosylase-like"/>
    <property type="match status" value="1"/>
</dbReference>
<evidence type="ECO:0000256" key="14">
    <source>
        <dbReference type="ARBA" id="ARBA00023316"/>
    </source>
</evidence>
<evidence type="ECO:0000256" key="18">
    <source>
        <dbReference type="SAM" id="Phobius"/>
    </source>
</evidence>
<evidence type="ECO:0000256" key="5">
    <source>
        <dbReference type="ARBA" id="ARBA00022676"/>
    </source>
</evidence>
<keyword evidence="7 18" id="KW-0812">Transmembrane</keyword>
<evidence type="ECO:0000259" key="20">
    <source>
        <dbReference type="Pfam" id="PF00912"/>
    </source>
</evidence>
<feature type="transmembrane region" description="Helical" evidence="18">
    <location>
        <begin position="76"/>
        <end position="96"/>
    </location>
</feature>
<accession>A0A9E3HD68</accession>
<evidence type="ECO:0000256" key="16">
    <source>
        <dbReference type="ARBA" id="ARBA00049902"/>
    </source>
</evidence>
<dbReference type="InterPro" id="IPR023346">
    <property type="entry name" value="Lysozyme-like_dom_sf"/>
</dbReference>
<feature type="compositionally biased region" description="Basic and acidic residues" evidence="17">
    <location>
        <begin position="664"/>
        <end position="674"/>
    </location>
</feature>
<dbReference type="InterPro" id="IPR036950">
    <property type="entry name" value="PBP_transglycosylase"/>
</dbReference>
<dbReference type="Gene3D" id="3.40.710.10">
    <property type="entry name" value="DD-peptidase/beta-lactamase superfamily"/>
    <property type="match status" value="1"/>
</dbReference>
<comment type="subcellular location">
    <subcellularLocation>
        <location evidence="1">Membrane</location>
    </subcellularLocation>
</comment>
<keyword evidence="3" id="KW-0121">Carboxypeptidase</keyword>
<keyword evidence="9" id="KW-0133">Cell shape</keyword>
<feature type="region of interest" description="Disordered" evidence="17">
    <location>
        <begin position="658"/>
        <end position="818"/>
    </location>
</feature>
<dbReference type="PANTHER" id="PTHR32282:SF31">
    <property type="entry name" value="PEPTIDOGLYCAN GLYCOSYLTRANSFERASE"/>
    <property type="match status" value="1"/>
</dbReference>
<feature type="compositionally biased region" description="Low complexity" evidence="17">
    <location>
        <begin position="757"/>
        <end position="771"/>
    </location>
</feature>
<feature type="compositionally biased region" description="Low complexity" evidence="17">
    <location>
        <begin position="792"/>
        <end position="807"/>
    </location>
</feature>
<keyword evidence="13" id="KW-0511">Multifunctional enzyme</keyword>
<comment type="catalytic activity">
    <reaction evidence="16">
        <text>[GlcNAc-(1-&gt;4)-Mur2Ac(oyl-L-Ala-gamma-D-Glu-L-Lys-D-Ala-D-Ala)](n)-di-trans,octa-cis-undecaprenyl diphosphate + beta-D-GlcNAc-(1-&gt;4)-Mur2Ac(oyl-L-Ala-gamma-D-Glu-L-Lys-D-Ala-D-Ala)-di-trans,octa-cis-undecaprenyl diphosphate = [GlcNAc-(1-&gt;4)-Mur2Ac(oyl-L-Ala-gamma-D-Glu-L-Lys-D-Ala-D-Ala)](n+1)-di-trans,octa-cis-undecaprenyl diphosphate + di-trans,octa-cis-undecaprenyl diphosphate + H(+)</text>
        <dbReference type="Rhea" id="RHEA:23708"/>
        <dbReference type="Rhea" id="RHEA-COMP:9602"/>
        <dbReference type="Rhea" id="RHEA-COMP:9603"/>
        <dbReference type="ChEBI" id="CHEBI:15378"/>
        <dbReference type="ChEBI" id="CHEBI:58405"/>
        <dbReference type="ChEBI" id="CHEBI:60033"/>
        <dbReference type="ChEBI" id="CHEBI:78435"/>
        <dbReference type="EC" id="2.4.99.28"/>
    </reaction>
</comment>
<dbReference type="GO" id="GO:0009002">
    <property type="term" value="F:serine-type D-Ala-D-Ala carboxypeptidase activity"/>
    <property type="evidence" value="ECO:0007669"/>
    <property type="project" value="UniProtKB-EC"/>
</dbReference>
<reference evidence="21" key="2">
    <citation type="journal article" date="2022" name="Microbiol. Resour. Announc.">
        <title>Metagenome Sequencing to Explore Phylogenomics of Terrestrial Cyanobacteria.</title>
        <authorList>
            <person name="Ward R.D."/>
            <person name="Stajich J.E."/>
            <person name="Johansen J.R."/>
            <person name="Huntemann M."/>
            <person name="Clum A."/>
            <person name="Foster B."/>
            <person name="Foster B."/>
            <person name="Roux S."/>
            <person name="Palaniappan K."/>
            <person name="Varghese N."/>
            <person name="Mukherjee S."/>
            <person name="Reddy T.B.K."/>
            <person name="Daum C."/>
            <person name="Copeland A."/>
            <person name="Chen I.A."/>
            <person name="Ivanova N.N."/>
            <person name="Kyrpides N.C."/>
            <person name="Shapiro N."/>
            <person name="Eloe-Fadrosh E.A."/>
            <person name="Pietrasiak N."/>
        </authorList>
    </citation>
    <scope>NUCLEOTIDE SEQUENCE</scope>
    <source>
        <strain evidence="21">HA4357-MV3</strain>
    </source>
</reference>
<dbReference type="GO" id="GO:0030288">
    <property type="term" value="C:outer membrane-bounded periplasmic space"/>
    <property type="evidence" value="ECO:0007669"/>
    <property type="project" value="TreeGrafter"/>
</dbReference>